<feature type="region of interest" description="Disordered" evidence="1">
    <location>
        <begin position="34"/>
        <end position="147"/>
    </location>
</feature>
<reference evidence="2 3" key="1">
    <citation type="submission" date="2020-01" db="EMBL/GenBank/DDBJ databases">
        <title>Aspergillus terreus IFO 6365 whole genome shotgun sequence.</title>
        <authorList>
            <person name="Kanamasa S."/>
            <person name="Takahashi H."/>
        </authorList>
    </citation>
    <scope>NUCLEOTIDE SEQUENCE [LARGE SCALE GENOMIC DNA]</scope>
    <source>
        <strain evidence="2 3">IFO 6365</strain>
    </source>
</reference>
<keyword evidence="3" id="KW-1185">Reference proteome</keyword>
<feature type="compositionally biased region" description="Polar residues" evidence="1">
    <location>
        <begin position="1004"/>
        <end position="1025"/>
    </location>
</feature>
<protein>
    <submittedName>
        <fullName evidence="2">MIZ zinc finger domain protein</fullName>
    </submittedName>
</protein>
<feature type="compositionally biased region" description="Polar residues" evidence="1">
    <location>
        <begin position="128"/>
        <end position="147"/>
    </location>
</feature>
<dbReference type="AlphaFoldDB" id="A0A5M3ZBY4"/>
<accession>A0A5M3ZBY4</accession>
<proteinExistence type="predicted"/>
<organism evidence="2 3">
    <name type="scientific">Aspergillus terreus</name>
    <dbReference type="NCBI Taxonomy" id="33178"/>
    <lineage>
        <taxon>Eukaryota</taxon>
        <taxon>Fungi</taxon>
        <taxon>Dikarya</taxon>
        <taxon>Ascomycota</taxon>
        <taxon>Pezizomycotina</taxon>
        <taxon>Eurotiomycetes</taxon>
        <taxon>Eurotiomycetidae</taxon>
        <taxon>Eurotiales</taxon>
        <taxon>Aspergillaceae</taxon>
        <taxon>Aspergillus</taxon>
        <taxon>Aspergillus subgen. Circumdati</taxon>
    </lineage>
</organism>
<dbReference type="PROSITE" id="PS51044">
    <property type="entry name" value="ZF_SP_RING"/>
    <property type="match status" value="1"/>
</dbReference>
<dbReference type="Proteomes" id="UP000452235">
    <property type="component" value="Unassembled WGS sequence"/>
</dbReference>
<feature type="region of interest" description="Disordered" evidence="1">
    <location>
        <begin position="493"/>
        <end position="603"/>
    </location>
</feature>
<dbReference type="InterPro" id="IPR004181">
    <property type="entry name" value="Znf_MIZ"/>
</dbReference>
<dbReference type="OrthoDB" id="27975at2759"/>
<feature type="compositionally biased region" description="Low complexity" evidence="1">
    <location>
        <begin position="93"/>
        <end position="113"/>
    </location>
</feature>
<feature type="compositionally biased region" description="Polar residues" evidence="1">
    <location>
        <begin position="580"/>
        <end position="596"/>
    </location>
</feature>
<dbReference type="GO" id="GO:0016925">
    <property type="term" value="P:protein sumoylation"/>
    <property type="evidence" value="ECO:0007669"/>
    <property type="project" value="TreeGrafter"/>
</dbReference>
<evidence type="ECO:0000256" key="1">
    <source>
        <dbReference type="SAM" id="MobiDB-lite"/>
    </source>
</evidence>
<name>A0A5M3ZBY4_ASPTE</name>
<dbReference type="PANTHER" id="PTHR10782:SF4">
    <property type="entry name" value="TONALLI, ISOFORM E"/>
    <property type="match status" value="1"/>
</dbReference>
<sequence>MTPPLPQSPPSVSHNLVQSSNSTASIFLGGMRRSWMAPTSTTQPPLQLSPPASSSAPVSVPASAPDRGSHPRPQQNPPPNRPHEHTRRNAGQLDDQTTPTTTTSPSRQLLSSLNTSVGVSWSDPPQAVSASTPLQHQTAQSVPTPSSTIAYPVSQSMTIPHAPAISTVVRSGPSPSGAPVPSPGTTPTASRPLHAPPVSGADTTVVSSPTPRETGVPTTTGSLPNAPQPRPVIVNGGHQNPQASYPTPPAQVSAPTRSQSQEGLSSQGVLSIDAAFFEHSLKRLEALGDRLDPQVEQPRTRLLSRACSEQDCLFLAIHQVYCLYSYTPAELGRVPGFSMLQAQGLGVIQQLLVDNSRVTLHFLHWCANFPGTFNILVQNPVYRSAAERAFYCLSLLAERWDPFQHNCLTRGYPPSVEEIEVQLGISSQGLAFTIFLSICRRLPAKREEHELGRIWDQDFHNYQRRLSMPMAQRSAQFQRDNTQFIREYTALPLAPQAEHSPHSDITTPVGPSRNPTMHPSTNSPIGPSLLTPSPQIPTRIAAQGSSVPILNHPQPTTAQVPTNVRSQRMGRAPRVPNPSVPTHSQGPVTVRGQQSIPPSTASPYASPYSAMALLPSQLTQTLPHGATPSPVQPSTPVLARNQAGQQPQSRLGSPVFTIPGQTHQHVRVLLLPQGPVPPSNARPNPTRTALHQAHLRGPCNRLISKAEGNEVELFQYLSSFVVAPAPLGQRQCAYKWSFPLSTAAVNRFPTRETRGVGHRPLRTLFDGCQVYRLRCIKVDPSATEVSEGKWSVAETTWPTVCYLFVNDVEVFARRKVHHGRDLPLDITEHLREGENTISMHFIRAPAEFHAMTYALAVEVLDISGLDRAKSLVQTLPAWDSREKIRKRLAANTINDDDLSVVSQDLIVDLVDPFTARIFDVPVRGQSCGHQECFDHETWILTRASKSGKRALKEDWRCPICGQDARPQSLVIDGFLAEVHAELTRTNRLEGARAIQIKPDLSWQLKSESDAQSSSGRTAGNGQGNNADKRKHPHDGMTVARAPQRPKVEHQSPAGVTVPPRQSSEVIELD</sequence>
<dbReference type="GO" id="GO:0061665">
    <property type="term" value="F:SUMO ligase activity"/>
    <property type="evidence" value="ECO:0007669"/>
    <property type="project" value="TreeGrafter"/>
</dbReference>
<gene>
    <name evidence="2" type="ORF">ATEIFO6365_0013006700</name>
</gene>
<dbReference type="Gene3D" id="3.30.40.10">
    <property type="entry name" value="Zinc/RING finger domain, C3HC4 (zinc finger)"/>
    <property type="match status" value="1"/>
</dbReference>
<feature type="region of interest" description="Disordered" evidence="1">
    <location>
        <begin position="166"/>
        <end position="265"/>
    </location>
</feature>
<dbReference type="EMBL" id="BLJY01000013">
    <property type="protein sequence ID" value="GFF20733.1"/>
    <property type="molecule type" value="Genomic_DNA"/>
</dbReference>
<dbReference type="GO" id="GO:0008270">
    <property type="term" value="F:zinc ion binding"/>
    <property type="evidence" value="ECO:0007669"/>
    <property type="project" value="InterPro"/>
</dbReference>
<feature type="compositionally biased region" description="Polar residues" evidence="1">
    <location>
        <begin position="543"/>
        <end position="566"/>
    </location>
</feature>
<feature type="compositionally biased region" description="Polar residues" evidence="1">
    <location>
        <begin position="253"/>
        <end position="265"/>
    </location>
</feature>
<dbReference type="InterPro" id="IPR018527">
    <property type="entry name" value="Rubredoxin_Fe_BS"/>
</dbReference>
<dbReference type="PANTHER" id="PTHR10782">
    <property type="entry name" value="ZINC FINGER MIZ DOMAIN-CONTAINING PROTEIN"/>
    <property type="match status" value="1"/>
</dbReference>
<feature type="compositionally biased region" description="Polar residues" evidence="1">
    <location>
        <begin position="513"/>
        <end position="533"/>
    </location>
</feature>
<dbReference type="InterPro" id="IPR013083">
    <property type="entry name" value="Znf_RING/FYVE/PHD"/>
</dbReference>
<dbReference type="PROSITE" id="PS00202">
    <property type="entry name" value="RUBREDOXIN"/>
    <property type="match status" value="1"/>
</dbReference>
<dbReference type="VEuPathDB" id="FungiDB:ATEG_09558"/>
<comment type="caution">
    <text evidence="2">The sequence shown here is derived from an EMBL/GenBank/DDBJ whole genome shotgun (WGS) entry which is preliminary data.</text>
</comment>
<feature type="compositionally biased region" description="Polar residues" evidence="1">
    <location>
        <begin position="1059"/>
        <end position="1069"/>
    </location>
</feature>
<evidence type="ECO:0000313" key="3">
    <source>
        <dbReference type="Proteomes" id="UP000452235"/>
    </source>
</evidence>
<feature type="region of interest" description="Disordered" evidence="1">
    <location>
        <begin position="1004"/>
        <end position="1069"/>
    </location>
</feature>
<feature type="compositionally biased region" description="Polar residues" evidence="1">
    <location>
        <begin position="201"/>
        <end position="225"/>
    </location>
</feature>
<feature type="compositionally biased region" description="Low complexity" evidence="1">
    <location>
        <begin position="37"/>
        <end position="65"/>
    </location>
</feature>
<evidence type="ECO:0000313" key="2">
    <source>
        <dbReference type="EMBL" id="GFF20733.1"/>
    </source>
</evidence>
<dbReference type="GO" id="GO:0000785">
    <property type="term" value="C:chromatin"/>
    <property type="evidence" value="ECO:0007669"/>
    <property type="project" value="TreeGrafter"/>
</dbReference>